<proteinExistence type="predicted"/>
<protein>
    <submittedName>
        <fullName evidence="1">Uncharacterized protein</fullName>
    </submittedName>
</protein>
<sequence length="114" mass="13391">MFLRSNFLSLILRSLLETERFVELLKLRTAEIVRRSQALQNKWSFNQKELYAFAKLVNVCLDVIGILDTTDVLEPNILPAVTMRIFTSKLDNWVEEVLIRIKLMLHWAVTAERE</sequence>
<keyword evidence="2" id="KW-1185">Reference proteome</keyword>
<name>A0A3P7M1N2_STRVU</name>
<evidence type="ECO:0000313" key="1">
    <source>
        <dbReference type="EMBL" id="VDM85252.1"/>
    </source>
</evidence>
<feature type="non-terminal residue" evidence="1">
    <location>
        <position position="114"/>
    </location>
</feature>
<gene>
    <name evidence="1" type="ORF">SVUK_LOCUS20250</name>
</gene>
<organism evidence="1 2">
    <name type="scientific">Strongylus vulgaris</name>
    <name type="common">Blood worm</name>
    <dbReference type="NCBI Taxonomy" id="40348"/>
    <lineage>
        <taxon>Eukaryota</taxon>
        <taxon>Metazoa</taxon>
        <taxon>Ecdysozoa</taxon>
        <taxon>Nematoda</taxon>
        <taxon>Chromadorea</taxon>
        <taxon>Rhabditida</taxon>
        <taxon>Rhabditina</taxon>
        <taxon>Rhabditomorpha</taxon>
        <taxon>Strongyloidea</taxon>
        <taxon>Strongylidae</taxon>
        <taxon>Strongylus</taxon>
    </lineage>
</organism>
<evidence type="ECO:0000313" key="2">
    <source>
        <dbReference type="Proteomes" id="UP000270094"/>
    </source>
</evidence>
<dbReference type="Proteomes" id="UP000270094">
    <property type="component" value="Unassembled WGS sequence"/>
</dbReference>
<dbReference type="EMBL" id="UYYB01138016">
    <property type="protein sequence ID" value="VDM85252.1"/>
    <property type="molecule type" value="Genomic_DNA"/>
</dbReference>
<dbReference type="OrthoDB" id="20828at2759"/>
<dbReference type="AlphaFoldDB" id="A0A3P7M1N2"/>
<accession>A0A3P7M1N2</accession>
<reference evidence="1 2" key="1">
    <citation type="submission" date="2018-11" db="EMBL/GenBank/DDBJ databases">
        <authorList>
            <consortium name="Pathogen Informatics"/>
        </authorList>
    </citation>
    <scope>NUCLEOTIDE SEQUENCE [LARGE SCALE GENOMIC DNA]</scope>
</reference>